<dbReference type="InterPro" id="IPR006130">
    <property type="entry name" value="Asp/Orn_carbamoylTrfase"/>
</dbReference>
<feature type="domain" description="Aspartate/ornithine carbamoyltransferase carbamoyl-P binding" evidence="3">
    <location>
        <begin position="2"/>
        <end position="100"/>
    </location>
</feature>
<dbReference type="Gene3D" id="3.40.50.1370">
    <property type="entry name" value="Aspartate/ornithine carbamoyltransferase"/>
    <property type="match status" value="2"/>
</dbReference>
<dbReference type="GO" id="GO:0042450">
    <property type="term" value="P:L-arginine biosynthetic process via ornithine"/>
    <property type="evidence" value="ECO:0007669"/>
    <property type="project" value="TreeGrafter"/>
</dbReference>
<dbReference type="GO" id="GO:0004585">
    <property type="term" value="F:ornithine carbamoyltransferase activity"/>
    <property type="evidence" value="ECO:0007669"/>
    <property type="project" value="TreeGrafter"/>
</dbReference>
<evidence type="ECO:0000313" key="4">
    <source>
        <dbReference type="EMBL" id="SVC30119.1"/>
    </source>
</evidence>
<dbReference type="Pfam" id="PF00185">
    <property type="entry name" value="OTCace"/>
    <property type="match status" value="1"/>
</dbReference>
<dbReference type="InterPro" id="IPR036901">
    <property type="entry name" value="Asp/Orn_carbamoylTrfase_sf"/>
</dbReference>
<dbReference type="Pfam" id="PF02729">
    <property type="entry name" value="OTCace_N"/>
    <property type="match status" value="1"/>
</dbReference>
<protein>
    <recommendedName>
        <fullName evidence="5">Aspartate/ornithine carbamoyltransferase Asp/Orn-binding domain-containing protein</fullName>
    </recommendedName>
</protein>
<dbReference type="InterPro" id="IPR002292">
    <property type="entry name" value="Orn/put_carbamltrans"/>
</dbReference>
<dbReference type="PANTHER" id="PTHR45753">
    <property type="entry name" value="ORNITHINE CARBAMOYLTRANSFERASE, MITOCHONDRIAL"/>
    <property type="match status" value="1"/>
</dbReference>
<proteinExistence type="predicted"/>
<feature type="domain" description="Aspartate/ornithine carbamoyltransferase Asp/Orn-binding" evidence="2">
    <location>
        <begin position="110"/>
        <end position="258"/>
    </location>
</feature>
<dbReference type="FunFam" id="3.40.50.1370:FF:000008">
    <property type="entry name" value="Ornithine carbamoyltransferase"/>
    <property type="match status" value="1"/>
</dbReference>
<dbReference type="AlphaFoldDB" id="A0A382L0K8"/>
<dbReference type="InterPro" id="IPR006132">
    <property type="entry name" value="Asp/Orn_carbamoyltranf_P-bd"/>
</dbReference>
<dbReference type="InterPro" id="IPR006131">
    <property type="entry name" value="Asp_carbamoyltransf_Asp/Orn-bd"/>
</dbReference>
<dbReference type="EMBL" id="UINC01083938">
    <property type="protein sequence ID" value="SVC30119.1"/>
    <property type="molecule type" value="Genomic_DNA"/>
</dbReference>
<keyword evidence="1" id="KW-0808">Transferase</keyword>
<name>A0A382L0K8_9ZZZZ</name>
<gene>
    <name evidence="4" type="ORF">METZ01_LOCUS282973</name>
</gene>
<evidence type="ECO:0008006" key="5">
    <source>
        <dbReference type="Google" id="ProtNLM"/>
    </source>
</evidence>
<dbReference type="PRINTS" id="PR00102">
    <property type="entry name" value="OTCASE"/>
</dbReference>
<dbReference type="GO" id="GO:0019240">
    <property type="term" value="P:citrulline biosynthetic process"/>
    <property type="evidence" value="ECO:0007669"/>
    <property type="project" value="TreeGrafter"/>
</dbReference>
<dbReference type="GO" id="GO:0016597">
    <property type="term" value="F:amino acid binding"/>
    <property type="evidence" value="ECO:0007669"/>
    <property type="project" value="InterPro"/>
</dbReference>
<reference evidence="4" key="1">
    <citation type="submission" date="2018-05" db="EMBL/GenBank/DDBJ databases">
        <authorList>
            <person name="Lanie J.A."/>
            <person name="Ng W.-L."/>
            <person name="Kazmierczak K.M."/>
            <person name="Andrzejewski T.M."/>
            <person name="Davidsen T.M."/>
            <person name="Wayne K.J."/>
            <person name="Tettelin H."/>
            <person name="Glass J.I."/>
            <person name="Rusch D."/>
            <person name="Podicherti R."/>
            <person name="Tsui H.-C.T."/>
            <person name="Winkler M.E."/>
        </authorList>
    </citation>
    <scope>NUCLEOTIDE SEQUENCE</scope>
</reference>
<evidence type="ECO:0000259" key="2">
    <source>
        <dbReference type="Pfam" id="PF00185"/>
    </source>
</evidence>
<dbReference type="PRINTS" id="PR00100">
    <property type="entry name" value="AOTCASE"/>
</dbReference>
<dbReference type="SUPFAM" id="SSF53671">
    <property type="entry name" value="Aspartate/ornithine carbamoyltransferase"/>
    <property type="match status" value="1"/>
</dbReference>
<accession>A0A382L0K8</accession>
<evidence type="ECO:0000256" key="1">
    <source>
        <dbReference type="ARBA" id="ARBA00022679"/>
    </source>
</evidence>
<organism evidence="4">
    <name type="scientific">marine metagenome</name>
    <dbReference type="NCBI Taxonomy" id="408172"/>
    <lineage>
        <taxon>unclassified sequences</taxon>
        <taxon>metagenomes</taxon>
        <taxon>ecological metagenomes</taxon>
    </lineage>
</organism>
<evidence type="ECO:0000259" key="3">
    <source>
        <dbReference type="Pfam" id="PF02729"/>
    </source>
</evidence>
<sequence>MIILMEKPSLRTRMSLLGAAYAGGGRAITLRSDEIHLGSKGESIKDTAEILSRSGDLFVFRTTDHDKVLEFKKHLSIPLICGLSNKAHALQVVSDVQYIEDTLGKNISKIVVSWIGDGNNNVINSLIEISAKLNFKLNIGCPKKYSPKESLNWARKNGGKINIFYNAKEAVKNSDVVITDKWISLHEVNKTQKLKELKKFQVNSKLMSFAKPKSAIFLHCLPASIGKEVTKEVLYGSQSKVYSQAENRISSVKSVIEYCLK</sequence>
<dbReference type="PANTHER" id="PTHR45753:SF3">
    <property type="entry name" value="ORNITHINE TRANSCARBAMYLASE, MITOCHONDRIAL"/>
    <property type="match status" value="1"/>
</dbReference>